<accession>A0AB34JUC2</accession>
<reference evidence="2 3" key="1">
    <citation type="journal article" date="2024" name="Science">
        <title>Giant polyketide synthase enzymes in the biosynthesis of giant marine polyether toxins.</title>
        <authorList>
            <person name="Fallon T.R."/>
            <person name="Shende V.V."/>
            <person name="Wierzbicki I.H."/>
            <person name="Pendleton A.L."/>
            <person name="Watervoot N.F."/>
            <person name="Auber R.P."/>
            <person name="Gonzalez D.J."/>
            <person name="Wisecaver J.H."/>
            <person name="Moore B.S."/>
        </authorList>
    </citation>
    <scope>NUCLEOTIDE SEQUENCE [LARGE SCALE GENOMIC DNA]</scope>
    <source>
        <strain evidence="2 3">12B1</strain>
    </source>
</reference>
<proteinExistence type="predicted"/>
<dbReference type="Proteomes" id="UP001515480">
    <property type="component" value="Unassembled WGS sequence"/>
</dbReference>
<dbReference type="EMBL" id="JBGBPQ010000004">
    <property type="protein sequence ID" value="KAL1525854.1"/>
    <property type="molecule type" value="Genomic_DNA"/>
</dbReference>
<evidence type="ECO:0000256" key="1">
    <source>
        <dbReference type="SAM" id="SignalP"/>
    </source>
</evidence>
<evidence type="ECO:0000313" key="3">
    <source>
        <dbReference type="Proteomes" id="UP001515480"/>
    </source>
</evidence>
<gene>
    <name evidence="2" type="ORF">AB1Y20_020687</name>
</gene>
<comment type="caution">
    <text evidence="2">The sequence shown here is derived from an EMBL/GenBank/DDBJ whole genome shotgun (WGS) entry which is preliminary data.</text>
</comment>
<sequence length="234" mass="26107">MALNITRSLLLLLLSLLQLLTAQTQGETCHLSKRGPAKARYLKFCQNYNSESCCIPGHDLENQLQFELAIDALGPGCKNPMMYPELRYFYCLGCDPLQPKYTSGNEIRVCKSFVDQLWADPAYDDCGIMHSNECPSNWVDAGFDPYACGDDLLLPKQEASWQEITGQTTSPSGIRFLNVFKPPGLYDFDFVEVEDNTDCWNAPAFISSSSRLSGRVGLLIAMLATAVPLIAQWR</sequence>
<keyword evidence="1" id="KW-0732">Signal</keyword>
<protein>
    <recommendedName>
        <fullName evidence="4">Folate receptor-like domain-containing protein</fullName>
    </recommendedName>
</protein>
<feature type="chain" id="PRO_5044209742" description="Folate receptor-like domain-containing protein" evidence="1">
    <location>
        <begin position="23"/>
        <end position="234"/>
    </location>
</feature>
<feature type="signal peptide" evidence="1">
    <location>
        <begin position="1"/>
        <end position="22"/>
    </location>
</feature>
<evidence type="ECO:0008006" key="4">
    <source>
        <dbReference type="Google" id="ProtNLM"/>
    </source>
</evidence>
<organism evidence="2 3">
    <name type="scientific">Prymnesium parvum</name>
    <name type="common">Toxic golden alga</name>
    <dbReference type="NCBI Taxonomy" id="97485"/>
    <lineage>
        <taxon>Eukaryota</taxon>
        <taxon>Haptista</taxon>
        <taxon>Haptophyta</taxon>
        <taxon>Prymnesiophyceae</taxon>
        <taxon>Prymnesiales</taxon>
        <taxon>Prymnesiaceae</taxon>
        <taxon>Prymnesium</taxon>
    </lineage>
</organism>
<name>A0AB34JUC2_PRYPA</name>
<evidence type="ECO:0000313" key="2">
    <source>
        <dbReference type="EMBL" id="KAL1525854.1"/>
    </source>
</evidence>
<keyword evidence="3" id="KW-1185">Reference proteome</keyword>
<dbReference type="AlphaFoldDB" id="A0AB34JUC2"/>